<dbReference type="AlphaFoldDB" id="A0A8X6MYP0"/>
<dbReference type="OrthoDB" id="7444419at2759"/>
<dbReference type="EMBL" id="BMAW01052152">
    <property type="protein sequence ID" value="GFS84484.1"/>
    <property type="molecule type" value="Genomic_DNA"/>
</dbReference>
<keyword evidence="2" id="KW-1185">Reference proteome</keyword>
<dbReference type="InterPro" id="IPR005312">
    <property type="entry name" value="DUF1759"/>
</dbReference>
<dbReference type="Pfam" id="PF03564">
    <property type="entry name" value="DUF1759"/>
    <property type="match status" value="1"/>
</dbReference>
<protein>
    <submittedName>
        <fullName evidence="1">DUF1758 domain-containing protein</fullName>
    </submittedName>
</protein>
<sequence length="153" mass="17760">MSSNITTLNRKKGNIKAQIAKLSNWKERNDLADIAAHLTVLEKLQKKFDDIKTEYFESATDEEILEIEISLAEMDSVRAALKGETKNIETSDDTFQSLFKALDERYENKRLIVDKHIKNIVNYDKLTQKLAKDLRRFLDCITKKLKSLKNIKL</sequence>
<evidence type="ECO:0000313" key="2">
    <source>
        <dbReference type="Proteomes" id="UP000887013"/>
    </source>
</evidence>
<reference evidence="1" key="1">
    <citation type="submission" date="2020-08" db="EMBL/GenBank/DDBJ databases">
        <title>Multicomponent nature underlies the extraordinary mechanical properties of spider dragline silk.</title>
        <authorList>
            <person name="Kono N."/>
            <person name="Nakamura H."/>
            <person name="Mori M."/>
            <person name="Yoshida Y."/>
            <person name="Ohtoshi R."/>
            <person name="Malay A.D."/>
            <person name="Moran D.A.P."/>
            <person name="Tomita M."/>
            <person name="Numata K."/>
            <person name="Arakawa K."/>
        </authorList>
    </citation>
    <scope>NUCLEOTIDE SEQUENCE</scope>
</reference>
<proteinExistence type="predicted"/>
<evidence type="ECO:0000313" key="1">
    <source>
        <dbReference type="EMBL" id="GFS84484.1"/>
    </source>
</evidence>
<organism evidence="1 2">
    <name type="scientific">Nephila pilipes</name>
    <name type="common">Giant wood spider</name>
    <name type="synonym">Nephila maculata</name>
    <dbReference type="NCBI Taxonomy" id="299642"/>
    <lineage>
        <taxon>Eukaryota</taxon>
        <taxon>Metazoa</taxon>
        <taxon>Ecdysozoa</taxon>
        <taxon>Arthropoda</taxon>
        <taxon>Chelicerata</taxon>
        <taxon>Arachnida</taxon>
        <taxon>Araneae</taxon>
        <taxon>Araneomorphae</taxon>
        <taxon>Entelegynae</taxon>
        <taxon>Araneoidea</taxon>
        <taxon>Nephilidae</taxon>
        <taxon>Nephila</taxon>
    </lineage>
</organism>
<name>A0A8X6MYP0_NEPPI</name>
<gene>
    <name evidence="1" type="primary">AVEN_184476_1</name>
    <name evidence="1" type="ORF">NPIL_436091</name>
</gene>
<accession>A0A8X6MYP0</accession>
<comment type="caution">
    <text evidence="1">The sequence shown here is derived from an EMBL/GenBank/DDBJ whole genome shotgun (WGS) entry which is preliminary data.</text>
</comment>
<dbReference type="Proteomes" id="UP000887013">
    <property type="component" value="Unassembled WGS sequence"/>
</dbReference>